<dbReference type="RefSeq" id="WP_157557566.1">
    <property type="nucleotide sequence ID" value="NZ_AWSA01000008.1"/>
</dbReference>
<reference evidence="3 4" key="1">
    <citation type="submission" date="2013-08" db="EMBL/GenBank/DDBJ databases">
        <title>Intrasporangium oryzae NRRL B-24470.</title>
        <authorList>
            <person name="Liu H."/>
            <person name="Wang G."/>
        </authorList>
    </citation>
    <scope>NUCLEOTIDE SEQUENCE [LARGE SCALE GENOMIC DNA]</scope>
    <source>
        <strain evidence="3 4">NRRL B-24470</strain>
    </source>
</reference>
<name>W9G976_9MICO</name>
<evidence type="ECO:0000256" key="2">
    <source>
        <dbReference type="SAM" id="Phobius"/>
    </source>
</evidence>
<keyword evidence="2" id="KW-1133">Transmembrane helix</keyword>
<dbReference type="EMBL" id="AWSA01000008">
    <property type="protein sequence ID" value="EWT02746.1"/>
    <property type="molecule type" value="Genomic_DNA"/>
</dbReference>
<organism evidence="3 4">
    <name type="scientific">Intrasporangium oryzae NRRL B-24470</name>
    <dbReference type="NCBI Taxonomy" id="1386089"/>
    <lineage>
        <taxon>Bacteria</taxon>
        <taxon>Bacillati</taxon>
        <taxon>Actinomycetota</taxon>
        <taxon>Actinomycetes</taxon>
        <taxon>Micrococcales</taxon>
        <taxon>Intrasporangiaceae</taxon>
        <taxon>Intrasporangium</taxon>
    </lineage>
</organism>
<dbReference type="OrthoDB" id="3776075at2"/>
<comment type="caution">
    <text evidence="3">The sequence shown here is derived from an EMBL/GenBank/DDBJ whole genome shotgun (WGS) entry which is preliminary data.</text>
</comment>
<dbReference type="eggNOG" id="ENOG5030KJK">
    <property type="taxonomic scope" value="Bacteria"/>
</dbReference>
<dbReference type="SUPFAM" id="SSF69304">
    <property type="entry name" value="Tricorn protease N-terminal domain"/>
    <property type="match status" value="1"/>
</dbReference>
<feature type="region of interest" description="Disordered" evidence="1">
    <location>
        <begin position="67"/>
        <end position="99"/>
    </location>
</feature>
<dbReference type="Proteomes" id="UP000019489">
    <property type="component" value="Unassembled WGS sequence"/>
</dbReference>
<feature type="transmembrane region" description="Helical" evidence="2">
    <location>
        <begin position="41"/>
        <end position="60"/>
    </location>
</feature>
<accession>W9G976</accession>
<dbReference type="AlphaFoldDB" id="W9G976"/>
<proteinExistence type="predicted"/>
<evidence type="ECO:0000256" key="1">
    <source>
        <dbReference type="SAM" id="MobiDB-lite"/>
    </source>
</evidence>
<dbReference type="STRING" id="1386089.N865_04220"/>
<protein>
    <submittedName>
        <fullName evidence="3">Uncharacterized protein</fullName>
    </submittedName>
</protein>
<keyword evidence="2" id="KW-0472">Membrane</keyword>
<keyword evidence="2" id="KW-0812">Transmembrane</keyword>
<evidence type="ECO:0000313" key="4">
    <source>
        <dbReference type="Proteomes" id="UP000019489"/>
    </source>
</evidence>
<gene>
    <name evidence="3" type="ORF">N865_04220</name>
</gene>
<keyword evidence="4" id="KW-1185">Reference proteome</keyword>
<evidence type="ECO:0000313" key="3">
    <source>
        <dbReference type="EMBL" id="EWT02746.1"/>
    </source>
</evidence>
<sequence length="406" mass="41194">MSMNDLELRAALREEADHVHVTGDFAGRAIALDRRRGRQRIVAGAAAAAAVVAVAIPVLWSAGGGGPTPMPAGPTSQASTASPEPTRAGPPPTYRSANRPLVNAVPKLGPATGVPEVAYAVDGVLHDGDRSVRLPIASGYAVVSRLAGGGVLVQGQWGPDTRPYVVDGSGMVLTTLPAGSVAVASRDGARIAWTSGDAVVHVMDASGAELARRAGVGTPRVVAGGRVYALPQDGSGTVEWDSATGAVRRLDGTVRDVDASGRRALVLTQSGLAGPDVCYALLDLGPAAPTTVWTACGGFAPLSFSPKGTFILGTYTLDGAGPAGLAIARADDARVVLGTTPEGTGAWSATMNEAETAVTFSFEETESRQNALVRCTLDGTCTVVGSPRDQGAPSDLPSVSWVLTNG</sequence>